<sequence>MLCLIQRFLAPTPKLVIGKQDPTEGNTSGEQVNIHEEHFQHSFLTFFLYGQCSPCVLDFKS</sequence>
<reference evidence="1 2" key="1">
    <citation type="submission" date="2018-02" db="EMBL/GenBank/DDBJ databases">
        <authorList>
            <person name="Dubost A."/>
        </authorList>
    </citation>
    <scope>NUCLEOTIDE SEQUENCE [LARGE SCALE GENOMIC DNA]</scope>
    <source>
        <strain evidence="2">JV551A3</strain>
    </source>
</reference>
<comment type="caution">
    <text evidence="1">The sequence shown here is derived from an EMBL/GenBank/DDBJ whole genome shotgun (WGS) entry which is preliminary data.</text>
</comment>
<dbReference type="EMBL" id="OPYN01000221">
    <property type="protein sequence ID" value="SPO63729.1"/>
    <property type="molecule type" value="Genomic_DNA"/>
</dbReference>
<proteinExistence type="predicted"/>
<organism evidence="1 2">
    <name type="scientific">Pseudomonas inefficax</name>
    <dbReference type="NCBI Taxonomy" id="2078786"/>
    <lineage>
        <taxon>Bacteria</taxon>
        <taxon>Pseudomonadati</taxon>
        <taxon>Pseudomonadota</taxon>
        <taxon>Gammaproteobacteria</taxon>
        <taxon>Pseudomonadales</taxon>
        <taxon>Pseudomonadaceae</taxon>
        <taxon>Pseudomonas</taxon>
    </lineage>
</organism>
<keyword evidence="2" id="KW-1185">Reference proteome</keyword>
<evidence type="ECO:0000313" key="1">
    <source>
        <dbReference type="EMBL" id="SPO63729.1"/>
    </source>
</evidence>
<name>A0AAQ1PDI7_9PSED</name>
<dbReference type="Proteomes" id="UP000294335">
    <property type="component" value="Unassembled WGS sequence"/>
</dbReference>
<dbReference type="AlphaFoldDB" id="A0AAQ1PDI7"/>
<protein>
    <submittedName>
        <fullName evidence="1">Uncharacterized protein</fullName>
    </submittedName>
</protein>
<gene>
    <name evidence="1" type="ORF">JV551A3_V1_2210081</name>
</gene>
<accession>A0AAQ1PDI7</accession>
<evidence type="ECO:0000313" key="2">
    <source>
        <dbReference type="Proteomes" id="UP000294335"/>
    </source>
</evidence>